<dbReference type="GO" id="GO:0003676">
    <property type="term" value="F:nucleic acid binding"/>
    <property type="evidence" value="ECO:0007669"/>
    <property type="project" value="InterPro"/>
</dbReference>
<feature type="compositionally biased region" description="Basic and acidic residues" evidence="1">
    <location>
        <begin position="349"/>
        <end position="363"/>
    </location>
</feature>
<sequence length="363" mass="39321">MEAGEIAESRSASPADYQGYDQGYEWPGEEPVKASDVGQSTGPLLRLLVLRTSVLPAKQTLAITDGYAELQFGRDIASSQDSPRVRLKEMEVSKFHATVYSDHDSWHIVDMGSKHGTFLQPQFSTTAVRLSSPRIASLPRCLNHLDTLTIGSTTFLVHIHPERAPCDDCCSTFENEIPLFASNKRKAAKVPEPDAGYLPATSGDPKKALTLLKQRLLTSSSPGPARSETSYTDRSARRRSLYPASRLDAPGIAPVFRPEPVASTSQSPPPSASWNPPIPVTVSQPPTPLPTTNIGHRLLLAQGWTPGSSLGTSEDSDEGRIRLTAPLEVASTSQRAGIGMGKATTPSDGWREDGRQRRWGELT</sequence>
<accession>A0AAD7NS27</accession>
<dbReference type="SMART" id="SM00240">
    <property type="entry name" value="FHA"/>
    <property type="match status" value="1"/>
</dbReference>
<keyword evidence="5" id="KW-1185">Reference proteome</keyword>
<dbReference type="Gene3D" id="2.60.200.20">
    <property type="match status" value="1"/>
</dbReference>
<feature type="region of interest" description="Disordered" evidence="1">
    <location>
        <begin position="1"/>
        <end position="37"/>
    </location>
</feature>
<dbReference type="EMBL" id="JARKIB010000013">
    <property type="protein sequence ID" value="KAJ7773199.1"/>
    <property type="molecule type" value="Genomic_DNA"/>
</dbReference>
<evidence type="ECO:0000259" key="2">
    <source>
        <dbReference type="PROSITE" id="PS50006"/>
    </source>
</evidence>
<feature type="region of interest" description="Disordered" evidence="1">
    <location>
        <begin position="329"/>
        <end position="363"/>
    </location>
</feature>
<evidence type="ECO:0000313" key="4">
    <source>
        <dbReference type="EMBL" id="KAJ7773199.1"/>
    </source>
</evidence>
<feature type="domain" description="FHA" evidence="2">
    <location>
        <begin position="70"/>
        <end position="124"/>
    </location>
</feature>
<dbReference type="Proteomes" id="UP001215598">
    <property type="component" value="Unassembled WGS sequence"/>
</dbReference>
<organism evidence="4 5">
    <name type="scientific">Mycena metata</name>
    <dbReference type="NCBI Taxonomy" id="1033252"/>
    <lineage>
        <taxon>Eukaryota</taxon>
        <taxon>Fungi</taxon>
        <taxon>Dikarya</taxon>
        <taxon>Basidiomycota</taxon>
        <taxon>Agaricomycotina</taxon>
        <taxon>Agaricomycetes</taxon>
        <taxon>Agaricomycetidae</taxon>
        <taxon>Agaricales</taxon>
        <taxon>Marasmiineae</taxon>
        <taxon>Mycenaceae</taxon>
        <taxon>Mycena</taxon>
    </lineage>
</organism>
<proteinExistence type="predicted"/>
<evidence type="ECO:0000259" key="3">
    <source>
        <dbReference type="PROSITE" id="PS50174"/>
    </source>
</evidence>
<protein>
    <recommendedName>
        <fullName evidence="6">Angiogenic factor with G patch and FHA domains 1</fullName>
    </recommendedName>
</protein>
<feature type="domain" description="G-patch" evidence="3">
    <location>
        <begin position="291"/>
        <end position="343"/>
    </location>
</feature>
<feature type="compositionally biased region" description="Polar residues" evidence="1">
    <location>
        <begin position="216"/>
        <end position="233"/>
    </location>
</feature>
<feature type="compositionally biased region" description="Pro residues" evidence="1">
    <location>
        <begin position="267"/>
        <end position="280"/>
    </location>
</feature>
<dbReference type="SUPFAM" id="SSF49879">
    <property type="entry name" value="SMAD/FHA domain"/>
    <property type="match status" value="1"/>
</dbReference>
<dbReference type="PANTHER" id="PTHR23106">
    <property type="entry name" value="ANGIOGENIC FACTOR WITH G PATCH AND FHA DOMAINS 1"/>
    <property type="match status" value="1"/>
</dbReference>
<dbReference type="InterPro" id="IPR008984">
    <property type="entry name" value="SMAD_FHA_dom_sf"/>
</dbReference>
<dbReference type="SMART" id="SM00443">
    <property type="entry name" value="G_patch"/>
    <property type="match status" value="1"/>
</dbReference>
<dbReference type="Pfam" id="PF00498">
    <property type="entry name" value="FHA"/>
    <property type="match status" value="1"/>
</dbReference>
<evidence type="ECO:0000313" key="5">
    <source>
        <dbReference type="Proteomes" id="UP001215598"/>
    </source>
</evidence>
<gene>
    <name evidence="4" type="ORF">B0H16DRAFT_1304890</name>
</gene>
<evidence type="ECO:0000256" key="1">
    <source>
        <dbReference type="SAM" id="MobiDB-lite"/>
    </source>
</evidence>
<dbReference type="PROSITE" id="PS50006">
    <property type="entry name" value="FHA_DOMAIN"/>
    <property type="match status" value="1"/>
</dbReference>
<dbReference type="PROSITE" id="PS50174">
    <property type="entry name" value="G_PATCH"/>
    <property type="match status" value="1"/>
</dbReference>
<evidence type="ECO:0008006" key="6">
    <source>
        <dbReference type="Google" id="ProtNLM"/>
    </source>
</evidence>
<dbReference type="InterPro" id="IPR000467">
    <property type="entry name" value="G_patch_dom"/>
</dbReference>
<name>A0AAD7NS27_9AGAR</name>
<dbReference type="InterPro" id="IPR053027">
    <property type="entry name" value="AGGF1"/>
</dbReference>
<dbReference type="AlphaFoldDB" id="A0AAD7NS27"/>
<dbReference type="Pfam" id="PF01585">
    <property type="entry name" value="G-patch"/>
    <property type="match status" value="1"/>
</dbReference>
<dbReference type="PANTHER" id="PTHR23106:SF24">
    <property type="entry name" value="ANGIOGENIC FACTOR WITH G PATCH AND FHA DOMAINS 1"/>
    <property type="match status" value="1"/>
</dbReference>
<dbReference type="InterPro" id="IPR000253">
    <property type="entry name" value="FHA_dom"/>
</dbReference>
<feature type="region of interest" description="Disordered" evidence="1">
    <location>
        <begin position="215"/>
        <end position="280"/>
    </location>
</feature>
<comment type="caution">
    <text evidence="4">The sequence shown here is derived from an EMBL/GenBank/DDBJ whole genome shotgun (WGS) entry which is preliminary data.</text>
</comment>
<reference evidence="4" key="1">
    <citation type="submission" date="2023-03" db="EMBL/GenBank/DDBJ databases">
        <title>Massive genome expansion in bonnet fungi (Mycena s.s.) driven by repeated elements and novel gene families across ecological guilds.</title>
        <authorList>
            <consortium name="Lawrence Berkeley National Laboratory"/>
            <person name="Harder C.B."/>
            <person name="Miyauchi S."/>
            <person name="Viragh M."/>
            <person name="Kuo A."/>
            <person name="Thoen E."/>
            <person name="Andreopoulos B."/>
            <person name="Lu D."/>
            <person name="Skrede I."/>
            <person name="Drula E."/>
            <person name="Henrissat B."/>
            <person name="Morin E."/>
            <person name="Kohler A."/>
            <person name="Barry K."/>
            <person name="LaButti K."/>
            <person name="Morin E."/>
            <person name="Salamov A."/>
            <person name="Lipzen A."/>
            <person name="Mereny Z."/>
            <person name="Hegedus B."/>
            <person name="Baldrian P."/>
            <person name="Stursova M."/>
            <person name="Weitz H."/>
            <person name="Taylor A."/>
            <person name="Grigoriev I.V."/>
            <person name="Nagy L.G."/>
            <person name="Martin F."/>
            <person name="Kauserud H."/>
        </authorList>
    </citation>
    <scope>NUCLEOTIDE SEQUENCE</scope>
    <source>
        <strain evidence="4">CBHHK182m</strain>
    </source>
</reference>